<feature type="domain" description="VWFA" evidence="2">
    <location>
        <begin position="49"/>
        <end position="199"/>
    </location>
</feature>
<sequence>MSNKNSDFGRTKPGKTAGDREPPSTSRVAFATSNEAPLPSQPPTSTPTFITFVLDSSRSMESTKRETIESFNRFVEEQELLQTPESGLAPPRMTLITFSNTPSAMYRNLDINDVPPLTNQNYRTKSQTALCDAIASAIQTTDQIIDSLPPNTTEPKVIIAILTDGHENASVTQTRQSVKRLISARENNSGWAFHYVAAGLQTEAIFHREANAYGIRSRINSYTPHEGIGDLSTMVSQTRIGSLKARYTGGFSSMSPYDSYAYQFQPEYEVDGGGTYGSIRAVDYEEQITFMPERVSDLRHGRTNSATNRAIGVPYPRSGSLGELPRRGTSRNQLQASTVWWPFSLSFSWSAFFGGEVQSTPGTGGEGPVAAQEEAVTDIRANQAPAYPGAPIRAEQKHGQLKQENQASLLFASLLEDADFSSNAADGWRSSLLDELRAEIQIDPQTGTESEERSPSPKEKFNSTARPPPLSNKEGSAEPQETKALSQADGKNISQTHPDGAALQTQKKEAKNSPQDLNVDPKEIPPLQRDQQSVRQLAGQEEEEPIRRGCPLGCLSVWCRRTGGPAEISGKQRAGVEFASPKNAHWFKGRKGQRTFRELGHSTALTCEETSHVDRERHGLNFSRAAE</sequence>
<dbReference type="Gene3D" id="3.40.50.410">
    <property type="entry name" value="von Willebrand factor, type A domain"/>
    <property type="match status" value="1"/>
</dbReference>
<protein>
    <recommendedName>
        <fullName evidence="2">VWFA domain-containing protein</fullName>
    </recommendedName>
</protein>
<dbReference type="SUPFAM" id="SSF53300">
    <property type="entry name" value="vWA-like"/>
    <property type="match status" value="1"/>
</dbReference>
<dbReference type="CDD" id="cd00198">
    <property type="entry name" value="vWFA"/>
    <property type="match status" value="1"/>
</dbReference>
<evidence type="ECO:0000259" key="2">
    <source>
        <dbReference type="PROSITE" id="PS50234"/>
    </source>
</evidence>
<proteinExistence type="predicted"/>
<gene>
    <name evidence="3" type="ORF">Cvel_16654</name>
</gene>
<dbReference type="VEuPathDB" id="CryptoDB:Cvel_16654"/>
<feature type="region of interest" description="Disordered" evidence="1">
    <location>
        <begin position="299"/>
        <end position="329"/>
    </location>
</feature>
<reference evidence="3" key="1">
    <citation type="submission" date="2014-11" db="EMBL/GenBank/DDBJ databases">
        <authorList>
            <person name="Otto D Thomas"/>
            <person name="Naeem Raeece"/>
        </authorList>
    </citation>
    <scope>NUCLEOTIDE SEQUENCE</scope>
</reference>
<feature type="compositionally biased region" description="Basic and acidic residues" evidence="1">
    <location>
        <begin position="450"/>
        <end position="461"/>
    </location>
</feature>
<dbReference type="AlphaFoldDB" id="A0A0G4FFB7"/>
<feature type="region of interest" description="Disordered" evidence="1">
    <location>
        <begin position="1"/>
        <end position="47"/>
    </location>
</feature>
<accession>A0A0G4FFB7</accession>
<evidence type="ECO:0000313" key="3">
    <source>
        <dbReference type="EMBL" id="CEM11771.1"/>
    </source>
</evidence>
<dbReference type="EMBL" id="CDMZ01000321">
    <property type="protein sequence ID" value="CEM11771.1"/>
    <property type="molecule type" value="Genomic_DNA"/>
</dbReference>
<feature type="region of interest" description="Disordered" evidence="1">
    <location>
        <begin position="442"/>
        <end position="546"/>
    </location>
</feature>
<dbReference type="InterPro" id="IPR036465">
    <property type="entry name" value="vWFA_dom_sf"/>
</dbReference>
<name>A0A0G4FFB7_9ALVE</name>
<feature type="compositionally biased region" description="Polar residues" evidence="1">
    <location>
        <begin position="23"/>
        <end position="35"/>
    </location>
</feature>
<evidence type="ECO:0000256" key="1">
    <source>
        <dbReference type="SAM" id="MobiDB-lite"/>
    </source>
</evidence>
<organism evidence="3">
    <name type="scientific">Chromera velia CCMP2878</name>
    <dbReference type="NCBI Taxonomy" id="1169474"/>
    <lineage>
        <taxon>Eukaryota</taxon>
        <taxon>Sar</taxon>
        <taxon>Alveolata</taxon>
        <taxon>Colpodellida</taxon>
        <taxon>Chromeraceae</taxon>
        <taxon>Chromera</taxon>
    </lineage>
</organism>
<dbReference type="PROSITE" id="PS50234">
    <property type="entry name" value="VWFA"/>
    <property type="match status" value="1"/>
</dbReference>
<dbReference type="InterPro" id="IPR002035">
    <property type="entry name" value="VWF_A"/>
</dbReference>